<dbReference type="SUPFAM" id="SSF54447">
    <property type="entry name" value="ssDNA-binding transcriptional regulator domain"/>
    <property type="match status" value="1"/>
</dbReference>
<dbReference type="Gene3D" id="2.30.31.10">
    <property type="entry name" value="Transcriptional Coactivator Pc4, Chain A"/>
    <property type="match status" value="1"/>
</dbReference>
<evidence type="ECO:0000313" key="3">
    <source>
        <dbReference type="Proteomes" id="UP001333102"/>
    </source>
</evidence>
<accession>A0ABZ1BRW2</accession>
<dbReference type="RefSeq" id="WP_324669956.1">
    <property type="nucleotide sequence ID" value="NZ_CP141614.1"/>
</dbReference>
<keyword evidence="3" id="KW-1185">Reference proteome</keyword>
<sequence length="119" mass="13432">MKRSAGGPGTDARRPTAEVHHQQPGATWGVEQENFWDRETVIGTVEKNATERIAVRRVERRGRAYVDIRVEWRRQDGDEFFPSKRGVVIPMDALDDVLALLESAQGAGARETDGRRHSH</sequence>
<feature type="compositionally biased region" description="Basic and acidic residues" evidence="1">
    <location>
        <begin position="11"/>
        <end position="21"/>
    </location>
</feature>
<evidence type="ECO:0008006" key="4">
    <source>
        <dbReference type="Google" id="ProtNLM"/>
    </source>
</evidence>
<protein>
    <recommendedName>
        <fullName evidence="4">Transcriptional coactivator p15 (PC4) C-terminal domain-containing protein</fullName>
    </recommendedName>
</protein>
<gene>
    <name evidence="2" type="ORF">VLY81_05130</name>
</gene>
<dbReference type="Proteomes" id="UP001333102">
    <property type="component" value="Chromosome"/>
</dbReference>
<name>A0ABZ1BRW2_9FIRM</name>
<dbReference type="EMBL" id="CP141614">
    <property type="protein sequence ID" value="WRP15550.1"/>
    <property type="molecule type" value="Genomic_DNA"/>
</dbReference>
<dbReference type="InterPro" id="IPR009044">
    <property type="entry name" value="ssDNA-bd_transcriptional_reg"/>
</dbReference>
<proteinExistence type="predicted"/>
<feature type="region of interest" description="Disordered" evidence="1">
    <location>
        <begin position="1"/>
        <end position="31"/>
    </location>
</feature>
<evidence type="ECO:0000256" key="1">
    <source>
        <dbReference type="SAM" id="MobiDB-lite"/>
    </source>
</evidence>
<reference evidence="3" key="1">
    <citation type="submission" date="2023-12" db="EMBL/GenBank/DDBJ databases">
        <title>Novel isolates from deep terrestrial aquifers shed light on the physiology and ecology of the class Limnochordia.</title>
        <authorList>
            <person name="Karnachuk O.V."/>
            <person name="Lukina A.P."/>
            <person name="Avakyan M.R."/>
            <person name="Kadnikov V."/>
            <person name="Begmatov S."/>
            <person name="Beletsky A.V."/>
            <person name="Mardanov A.V."/>
            <person name="Ravin N.V."/>
        </authorList>
    </citation>
    <scope>NUCLEOTIDE SEQUENCE [LARGE SCALE GENOMIC DNA]</scope>
    <source>
        <strain evidence="3">LN</strain>
    </source>
</reference>
<organism evidence="2 3">
    <name type="scientific">Geochorda subterranea</name>
    <dbReference type="NCBI Taxonomy" id="3109564"/>
    <lineage>
        <taxon>Bacteria</taxon>
        <taxon>Bacillati</taxon>
        <taxon>Bacillota</taxon>
        <taxon>Limnochordia</taxon>
        <taxon>Limnochordales</taxon>
        <taxon>Geochordaceae</taxon>
        <taxon>Geochorda</taxon>
    </lineage>
</organism>
<evidence type="ECO:0000313" key="2">
    <source>
        <dbReference type="EMBL" id="WRP15550.1"/>
    </source>
</evidence>